<evidence type="ECO:0000313" key="2">
    <source>
        <dbReference type="Proteomes" id="UP000055024"/>
    </source>
</evidence>
<sequence length="246" mass="27649">MDFPLSCSTTSESAPATLLVHHLTCYAPDFTSSRRATSHSVRSHPYSCESLLLHRASRAGSVPDACGPCSLPEKIKILNLMCHWLWSQLSRISLPRKDLPEESNGTVSKGQQVSITQSASMRTFVPWRRWSQIRPNQTFTGRHFIAVLPFQPTVSSYFPSKRLFKPTAVLTKFQIKILLSEPLLNRQFTIVEFPLTAYAAVTNGLEEDGPTDTKHVRILFSVVRSREDNELTKSRVQRVHASGVVL</sequence>
<keyword evidence="2" id="KW-1185">Reference proteome</keyword>
<evidence type="ECO:0000313" key="1">
    <source>
        <dbReference type="EMBL" id="KRZ14390.1"/>
    </source>
</evidence>
<organism evidence="1 2">
    <name type="scientific">Trichinella zimbabwensis</name>
    <dbReference type="NCBI Taxonomy" id="268475"/>
    <lineage>
        <taxon>Eukaryota</taxon>
        <taxon>Metazoa</taxon>
        <taxon>Ecdysozoa</taxon>
        <taxon>Nematoda</taxon>
        <taxon>Enoplea</taxon>
        <taxon>Dorylaimia</taxon>
        <taxon>Trichinellida</taxon>
        <taxon>Trichinellidae</taxon>
        <taxon>Trichinella</taxon>
    </lineage>
</organism>
<protein>
    <submittedName>
        <fullName evidence="1">Uncharacterized protein</fullName>
    </submittedName>
</protein>
<gene>
    <name evidence="1" type="ORF">T11_13792</name>
</gene>
<name>A0A0V1HV68_9BILA</name>
<accession>A0A0V1HV68</accession>
<dbReference type="Proteomes" id="UP000055024">
    <property type="component" value="Unassembled WGS sequence"/>
</dbReference>
<dbReference type="EMBL" id="JYDP01000025">
    <property type="protein sequence ID" value="KRZ14390.1"/>
    <property type="molecule type" value="Genomic_DNA"/>
</dbReference>
<dbReference type="AlphaFoldDB" id="A0A0V1HV68"/>
<reference evidence="1 2" key="1">
    <citation type="submission" date="2015-01" db="EMBL/GenBank/DDBJ databases">
        <title>Evolution of Trichinella species and genotypes.</title>
        <authorList>
            <person name="Korhonen P.K."/>
            <person name="Edoardo P."/>
            <person name="Giuseppe L.R."/>
            <person name="Gasser R.B."/>
        </authorList>
    </citation>
    <scope>NUCLEOTIDE SEQUENCE [LARGE SCALE GENOMIC DNA]</scope>
    <source>
        <strain evidence="1">ISS1029</strain>
    </source>
</reference>
<comment type="caution">
    <text evidence="1">The sequence shown here is derived from an EMBL/GenBank/DDBJ whole genome shotgun (WGS) entry which is preliminary data.</text>
</comment>
<proteinExistence type="predicted"/>